<keyword evidence="5" id="KW-1133">Transmembrane helix</keyword>
<keyword evidence="5" id="KW-0812">Transmembrane</keyword>
<keyword evidence="5" id="KW-0472">Membrane</keyword>
<comment type="caution">
    <text evidence="6">The sequence shown here is derived from an EMBL/GenBank/DDBJ whole genome shotgun (WGS) entry which is preliminary data.</text>
</comment>
<evidence type="ECO:0000256" key="3">
    <source>
        <dbReference type="ARBA" id="ARBA00022676"/>
    </source>
</evidence>
<name>A0AAE1QXY7_9SOLA</name>
<dbReference type="CDD" id="cd06429">
    <property type="entry name" value="GT8_like_1"/>
    <property type="match status" value="1"/>
</dbReference>
<protein>
    <recommendedName>
        <fullName evidence="5">Hexosyltransferase</fullName>
        <ecNumber evidence="5">2.4.1.-</ecNumber>
    </recommendedName>
</protein>
<dbReference type="Gene3D" id="3.90.550.10">
    <property type="entry name" value="Spore Coat Polysaccharide Biosynthesis Protein SpsA, Chain A"/>
    <property type="match status" value="2"/>
</dbReference>
<dbReference type="EMBL" id="JAVYJV010000022">
    <property type="protein sequence ID" value="KAK4341700.1"/>
    <property type="molecule type" value="Genomic_DNA"/>
</dbReference>
<dbReference type="Proteomes" id="UP001291623">
    <property type="component" value="Unassembled WGS sequence"/>
</dbReference>
<dbReference type="PANTHER" id="PTHR32116:SF64">
    <property type="entry name" value="HEXOSYLTRANSFERASE"/>
    <property type="match status" value="1"/>
</dbReference>
<dbReference type="GO" id="GO:0000139">
    <property type="term" value="C:Golgi membrane"/>
    <property type="evidence" value="ECO:0007669"/>
    <property type="project" value="UniProtKB-SubCell"/>
</dbReference>
<accession>A0AAE1QXY7</accession>
<evidence type="ECO:0000256" key="4">
    <source>
        <dbReference type="ARBA" id="ARBA00022679"/>
    </source>
</evidence>
<feature type="transmembrane region" description="Helical" evidence="5">
    <location>
        <begin position="41"/>
        <end position="65"/>
    </location>
</feature>
<keyword evidence="5" id="KW-0961">Cell wall biogenesis/degradation</keyword>
<reference evidence="6" key="1">
    <citation type="submission" date="2023-12" db="EMBL/GenBank/DDBJ databases">
        <title>Genome assembly of Anisodus tanguticus.</title>
        <authorList>
            <person name="Wang Y.-J."/>
        </authorList>
    </citation>
    <scope>NUCLEOTIDE SEQUENCE</scope>
    <source>
        <strain evidence="6">KB-2021</strain>
        <tissue evidence="6">Leaf</tissue>
    </source>
</reference>
<evidence type="ECO:0000256" key="5">
    <source>
        <dbReference type="RuleBase" id="RU362027"/>
    </source>
</evidence>
<keyword evidence="7" id="KW-1185">Reference proteome</keyword>
<keyword evidence="4" id="KW-0808">Transferase</keyword>
<organism evidence="6 7">
    <name type="scientific">Anisodus tanguticus</name>
    <dbReference type="NCBI Taxonomy" id="243964"/>
    <lineage>
        <taxon>Eukaryota</taxon>
        <taxon>Viridiplantae</taxon>
        <taxon>Streptophyta</taxon>
        <taxon>Embryophyta</taxon>
        <taxon>Tracheophyta</taxon>
        <taxon>Spermatophyta</taxon>
        <taxon>Magnoliopsida</taxon>
        <taxon>eudicotyledons</taxon>
        <taxon>Gunneridae</taxon>
        <taxon>Pentapetalae</taxon>
        <taxon>asterids</taxon>
        <taxon>lamiids</taxon>
        <taxon>Solanales</taxon>
        <taxon>Solanaceae</taxon>
        <taxon>Solanoideae</taxon>
        <taxon>Hyoscyameae</taxon>
        <taxon>Anisodus</taxon>
    </lineage>
</organism>
<evidence type="ECO:0000256" key="2">
    <source>
        <dbReference type="ARBA" id="ARBA00006351"/>
    </source>
</evidence>
<dbReference type="PANTHER" id="PTHR32116">
    <property type="entry name" value="GALACTURONOSYLTRANSFERASE 4-RELATED"/>
    <property type="match status" value="1"/>
</dbReference>
<evidence type="ECO:0000256" key="1">
    <source>
        <dbReference type="ARBA" id="ARBA00004877"/>
    </source>
</evidence>
<comment type="subcellular location">
    <subcellularLocation>
        <location evidence="5">Golgi apparatus membrane</location>
        <topology evidence="5">Single-pass type II membrane protein</topology>
    </subcellularLocation>
</comment>
<dbReference type="GO" id="GO:0071555">
    <property type="term" value="P:cell wall organization"/>
    <property type="evidence" value="ECO:0007669"/>
    <property type="project" value="UniProtKB-KW"/>
</dbReference>
<comment type="similarity">
    <text evidence="2 5">Belongs to the glycosyltransferase 8 family.</text>
</comment>
<sequence>MQLHFSPSMRSITISSSNINNGGFGELMKIKVAARHFSYRTLFHTILILAFLLPFVFILTALVTLEGVNKCSSFAKNEGWVLLGLGTLPQSTSVCKNPVDLYMIEFNSWISVHARARIAGVLWSSYVSKKEDPFPGRVLLNLVMMSVVASSFDCLGRRLGPKLLGRTDDSKRLVKDFVKILNQVTSEEVPSAMKLPESYAQLVSEMKNNKYSAKEFALMLKGMMERSEREIRESKFAELMNKHFAASAVPKGIHCLSLRLTDEYSSNAHARRQLPSPELLPLLSENLLHHFVLSTDNILAASVVVNSAVQSSLKPEKIVFHVITDKKTYPGMHSWFALNSVSPAIVEVKGIHQFDWLTRENIPVLEAVEGHYGIRKYYHGNHVSGAKLSDTTTPRSFASKLQARSPKYISLLNHIRIYLPELFPNLHKVVFLDDDVVIQRDLSPLWDIDLKGKVNGAVETCKGEDEWVMSKRFRNYFNFSHPLIAKNLNPEECAWAYGMNIFDLHAWRKTNIRDTYHSWLKELFLLQWSSGSHKYVLVQHSLVGLYAIKFAFRFKANLKSKLTMWKLGTLPPALIAFKGHVHPIDPSWHMLGLGYQNNSDINKVKKAAVIHYNGQSKPWLELGFEHLRPYWTKYIDYSNDFIRNCHILE</sequence>
<evidence type="ECO:0000313" key="6">
    <source>
        <dbReference type="EMBL" id="KAK4341700.1"/>
    </source>
</evidence>
<dbReference type="InterPro" id="IPR002495">
    <property type="entry name" value="Glyco_trans_8"/>
</dbReference>
<dbReference type="InterPro" id="IPR029044">
    <property type="entry name" value="Nucleotide-diphossugar_trans"/>
</dbReference>
<dbReference type="GO" id="GO:0047262">
    <property type="term" value="F:polygalacturonate 4-alpha-galacturonosyltransferase activity"/>
    <property type="evidence" value="ECO:0007669"/>
    <property type="project" value="InterPro"/>
</dbReference>
<evidence type="ECO:0000313" key="7">
    <source>
        <dbReference type="Proteomes" id="UP001291623"/>
    </source>
</evidence>
<dbReference type="SUPFAM" id="SSF53448">
    <property type="entry name" value="Nucleotide-diphospho-sugar transferases"/>
    <property type="match status" value="1"/>
</dbReference>
<dbReference type="EC" id="2.4.1.-" evidence="5"/>
<gene>
    <name evidence="6" type="ORF">RND71_040201</name>
</gene>
<keyword evidence="3 5" id="KW-0328">Glycosyltransferase</keyword>
<dbReference type="InterPro" id="IPR029993">
    <property type="entry name" value="GAUT"/>
</dbReference>
<comment type="pathway">
    <text evidence="1 5">Glycan metabolism; pectin biosynthesis.</text>
</comment>
<dbReference type="Pfam" id="PF01501">
    <property type="entry name" value="Glyco_transf_8"/>
    <property type="match status" value="2"/>
</dbReference>
<proteinExistence type="inferred from homology"/>
<dbReference type="AlphaFoldDB" id="A0AAE1QXY7"/>
<keyword evidence="5" id="KW-0333">Golgi apparatus</keyword>